<dbReference type="Proteomes" id="UP001567538">
    <property type="component" value="Unassembled WGS sequence"/>
</dbReference>
<evidence type="ECO:0000313" key="3">
    <source>
        <dbReference type="Proteomes" id="UP001567538"/>
    </source>
</evidence>
<feature type="region of interest" description="Disordered" evidence="1">
    <location>
        <begin position="36"/>
        <end position="62"/>
    </location>
</feature>
<evidence type="ECO:0000313" key="2">
    <source>
        <dbReference type="EMBL" id="KAL1565204.1"/>
    </source>
</evidence>
<dbReference type="PANTHER" id="PTHR13318">
    <property type="entry name" value="PARTNER OF PAIRED, ISOFORM B-RELATED"/>
    <property type="match status" value="1"/>
</dbReference>
<dbReference type="InterPro" id="IPR001611">
    <property type="entry name" value="Leu-rich_rpt"/>
</dbReference>
<keyword evidence="3" id="KW-1185">Reference proteome</keyword>
<dbReference type="SUPFAM" id="SSF52047">
    <property type="entry name" value="RNI-like"/>
    <property type="match status" value="1"/>
</dbReference>
<dbReference type="SUPFAM" id="SSF81383">
    <property type="entry name" value="F-box domain"/>
    <property type="match status" value="1"/>
</dbReference>
<accession>A0ABD1I907</accession>
<gene>
    <name evidence="2" type="ORF">AAHA92_07450</name>
</gene>
<proteinExistence type="predicted"/>
<comment type="caution">
    <text evidence="2">The sequence shown here is derived from an EMBL/GenBank/DDBJ whole genome shotgun (WGS) entry which is preliminary data.</text>
</comment>
<dbReference type="AlphaFoldDB" id="A0ABD1I907"/>
<evidence type="ECO:0000256" key="1">
    <source>
        <dbReference type="SAM" id="MobiDB-lite"/>
    </source>
</evidence>
<feature type="compositionally biased region" description="Polar residues" evidence="1">
    <location>
        <begin position="36"/>
        <end position="50"/>
    </location>
</feature>
<sequence>MTFSPDKENQHSSPSPRWFKSKKAFNNVLFAMRLNNNKQQPLTPKSTNQNIPPPSSRRASKIHHFPPTDLVLDKTSLLSDQILLKILSNLPKSQRDSNCLVSKRWLNLQGRLVTSIKLLDWYFLVSGRLLLRFPNLVKIDLVNGCILSPQNLGVSVTNELVSFHGGSDCFHRRDWFSPENYALSGEEIDRGVRVLAAGFPNLTKLVVMNATEMGVLTLAEECPKLQELELRMCSDRVLRGIAACQNLQILQLSGSVSDVGLIILAQGCKKLTKLELNGCRGGYEGVKAIGQCCSLLDELTLTNLDMEDGWMLGLPFCESLKSLRLVSCKKISSDVSDKSDANDDDDDLGYCPVIKNLRLDKCQMRDKKSLTDLFLICRNARELVLQSCWGLSDEVFGAAAGLRRVRCVSIQGCALLTARGLESVIVGWSELRSLKVVACNNIKDEEINPEVSTAFAELKWEPDSRSRLCSGLAGTGVGRKGGKFFNKSCDWKSFRSRSDS</sequence>
<protein>
    <submittedName>
        <fullName evidence="2">F-box protein-like protein isoform X1</fullName>
    </submittedName>
</protein>
<dbReference type="InterPro" id="IPR036047">
    <property type="entry name" value="F-box-like_dom_sf"/>
</dbReference>
<organism evidence="2 3">
    <name type="scientific">Salvia divinorum</name>
    <name type="common">Maria pastora</name>
    <name type="synonym">Diviner's sage</name>
    <dbReference type="NCBI Taxonomy" id="28513"/>
    <lineage>
        <taxon>Eukaryota</taxon>
        <taxon>Viridiplantae</taxon>
        <taxon>Streptophyta</taxon>
        <taxon>Embryophyta</taxon>
        <taxon>Tracheophyta</taxon>
        <taxon>Spermatophyta</taxon>
        <taxon>Magnoliopsida</taxon>
        <taxon>eudicotyledons</taxon>
        <taxon>Gunneridae</taxon>
        <taxon>Pentapetalae</taxon>
        <taxon>asterids</taxon>
        <taxon>lamiids</taxon>
        <taxon>Lamiales</taxon>
        <taxon>Lamiaceae</taxon>
        <taxon>Nepetoideae</taxon>
        <taxon>Mentheae</taxon>
        <taxon>Salviinae</taxon>
        <taxon>Salvia</taxon>
        <taxon>Salvia subgen. Calosphace</taxon>
    </lineage>
</organism>
<dbReference type="PANTHER" id="PTHR13318:SF124">
    <property type="entry name" value="F-BOX DOMAIN-CONTAINING PROTEIN"/>
    <property type="match status" value="1"/>
</dbReference>
<dbReference type="InterPro" id="IPR032675">
    <property type="entry name" value="LRR_dom_sf"/>
</dbReference>
<dbReference type="Gene3D" id="3.80.10.10">
    <property type="entry name" value="Ribonuclease Inhibitor"/>
    <property type="match status" value="2"/>
</dbReference>
<dbReference type="Pfam" id="PF13516">
    <property type="entry name" value="LRR_6"/>
    <property type="match status" value="1"/>
</dbReference>
<dbReference type="EMBL" id="JBEAFC010000003">
    <property type="protein sequence ID" value="KAL1565204.1"/>
    <property type="molecule type" value="Genomic_DNA"/>
</dbReference>
<name>A0ABD1I907_SALDI</name>
<reference evidence="2 3" key="1">
    <citation type="submission" date="2024-06" db="EMBL/GenBank/DDBJ databases">
        <title>A chromosome level genome sequence of Diviner's sage (Salvia divinorum).</title>
        <authorList>
            <person name="Ford S.A."/>
            <person name="Ro D.-K."/>
            <person name="Ness R.W."/>
            <person name="Phillips M.A."/>
        </authorList>
    </citation>
    <scope>NUCLEOTIDE SEQUENCE [LARGE SCALE GENOMIC DNA]</scope>
    <source>
        <strain evidence="2">SAF-2024a</strain>
        <tissue evidence="2">Leaf</tissue>
    </source>
</reference>